<evidence type="ECO:0000313" key="3">
    <source>
        <dbReference type="EMBL" id="MDQ0682273.1"/>
    </source>
</evidence>
<dbReference type="Proteomes" id="UP001243364">
    <property type="component" value="Unassembled WGS sequence"/>
</dbReference>
<name>A0ABU0PXD7_STRAH</name>
<sequence length="182" mass="18377">MRSARMILATAAASAALAIGAPGAFATDGDWDHDSSSYSKEDGSSAKEDGSWSGKEHGKENHGKEEHGKGEHDGPHGGMHTGGGALTAVNQDGDRGAAKDPRFDPETYKDKDKEEHGSGSWKGGKEESGGWSGKHEKPSGGMHTGGGALAGPSVTAAGLGVLAVAGTGVYALRRRKTAGGVA</sequence>
<feature type="compositionally biased region" description="Basic and acidic residues" evidence="1">
    <location>
        <begin position="92"/>
        <end position="138"/>
    </location>
</feature>
<keyword evidence="2" id="KW-0732">Signal</keyword>
<reference evidence="3 4" key="1">
    <citation type="submission" date="2023-07" db="EMBL/GenBank/DDBJ databases">
        <title>Comparative genomics of wheat-associated soil bacteria to identify genetic determinants of phenazine resistance.</title>
        <authorList>
            <person name="Mouncey N."/>
        </authorList>
    </citation>
    <scope>NUCLEOTIDE SEQUENCE [LARGE SCALE GENOMIC DNA]</scope>
    <source>
        <strain evidence="3 4">W4I19-2</strain>
    </source>
</reference>
<accession>A0ABU0PXD7</accession>
<comment type="caution">
    <text evidence="3">The sequence shown here is derived from an EMBL/GenBank/DDBJ whole genome shotgun (WGS) entry which is preliminary data.</text>
</comment>
<proteinExistence type="predicted"/>
<feature type="compositionally biased region" description="Gly residues" evidence="1">
    <location>
        <begin position="76"/>
        <end position="85"/>
    </location>
</feature>
<feature type="chain" id="PRO_5045330821" evidence="2">
    <location>
        <begin position="27"/>
        <end position="182"/>
    </location>
</feature>
<feature type="signal peptide" evidence="2">
    <location>
        <begin position="1"/>
        <end position="26"/>
    </location>
</feature>
<feature type="compositionally biased region" description="Basic and acidic residues" evidence="1">
    <location>
        <begin position="30"/>
        <end position="75"/>
    </location>
</feature>
<evidence type="ECO:0000313" key="4">
    <source>
        <dbReference type="Proteomes" id="UP001243364"/>
    </source>
</evidence>
<dbReference type="EMBL" id="JAUSYA010000001">
    <property type="protein sequence ID" value="MDQ0682273.1"/>
    <property type="molecule type" value="Genomic_DNA"/>
</dbReference>
<evidence type="ECO:0000256" key="2">
    <source>
        <dbReference type="SAM" id="SignalP"/>
    </source>
</evidence>
<feature type="region of interest" description="Disordered" evidence="1">
    <location>
        <begin position="23"/>
        <end position="153"/>
    </location>
</feature>
<dbReference type="RefSeq" id="WP_307040775.1">
    <property type="nucleotide sequence ID" value="NZ_JAUSYA010000001.1"/>
</dbReference>
<evidence type="ECO:0000256" key="1">
    <source>
        <dbReference type="SAM" id="MobiDB-lite"/>
    </source>
</evidence>
<gene>
    <name evidence="3" type="ORF">QFZ56_001236</name>
</gene>
<organism evidence="3 4">
    <name type="scientific">Streptomyces achromogenes</name>
    <dbReference type="NCBI Taxonomy" id="67255"/>
    <lineage>
        <taxon>Bacteria</taxon>
        <taxon>Bacillati</taxon>
        <taxon>Actinomycetota</taxon>
        <taxon>Actinomycetes</taxon>
        <taxon>Kitasatosporales</taxon>
        <taxon>Streptomycetaceae</taxon>
        <taxon>Streptomyces</taxon>
    </lineage>
</organism>
<protein>
    <submittedName>
        <fullName evidence="3">Uncharacterized protein</fullName>
    </submittedName>
</protein>
<keyword evidence="4" id="KW-1185">Reference proteome</keyword>